<sequence length="101" mass="10557">MVLKSEDGVVSAHGTPGIITGTSGGAFPLSLKSEKGETAAGGEGGRRKGNQQRKELALEAYRHGGAVEFWWDWRNLTAVPGSHISSVVHTSTPPCPTQAGM</sequence>
<evidence type="ECO:0000313" key="2">
    <source>
        <dbReference type="EMBL" id="KAG9337905.1"/>
    </source>
</evidence>
<reference evidence="2" key="1">
    <citation type="thesis" date="2021" institute="BYU ScholarsArchive" country="Provo, UT, USA">
        <title>Applications of and Algorithms for Genome Assembly and Genomic Analyses with an Emphasis on Marine Teleosts.</title>
        <authorList>
            <person name="Pickett B.D."/>
        </authorList>
    </citation>
    <scope>NUCLEOTIDE SEQUENCE</scope>
    <source>
        <strain evidence="2">HI-2016</strain>
    </source>
</reference>
<evidence type="ECO:0000256" key="1">
    <source>
        <dbReference type="SAM" id="MobiDB-lite"/>
    </source>
</evidence>
<dbReference type="Proteomes" id="UP000824540">
    <property type="component" value="Unassembled WGS sequence"/>
</dbReference>
<keyword evidence="3" id="KW-1185">Reference proteome</keyword>
<organism evidence="2 3">
    <name type="scientific">Albula glossodonta</name>
    <name type="common">roundjaw bonefish</name>
    <dbReference type="NCBI Taxonomy" id="121402"/>
    <lineage>
        <taxon>Eukaryota</taxon>
        <taxon>Metazoa</taxon>
        <taxon>Chordata</taxon>
        <taxon>Craniata</taxon>
        <taxon>Vertebrata</taxon>
        <taxon>Euteleostomi</taxon>
        <taxon>Actinopterygii</taxon>
        <taxon>Neopterygii</taxon>
        <taxon>Teleostei</taxon>
        <taxon>Albuliformes</taxon>
        <taxon>Albulidae</taxon>
        <taxon>Albula</taxon>
    </lineage>
</organism>
<evidence type="ECO:0000313" key="3">
    <source>
        <dbReference type="Proteomes" id="UP000824540"/>
    </source>
</evidence>
<accession>A0A8T2NC07</accession>
<dbReference type="EMBL" id="JAFBMS010000079">
    <property type="protein sequence ID" value="KAG9337905.1"/>
    <property type="molecule type" value="Genomic_DNA"/>
</dbReference>
<proteinExistence type="predicted"/>
<comment type="caution">
    <text evidence="2">The sequence shown here is derived from an EMBL/GenBank/DDBJ whole genome shotgun (WGS) entry which is preliminary data.</text>
</comment>
<protein>
    <submittedName>
        <fullName evidence="2">Uncharacterized protein</fullName>
    </submittedName>
</protein>
<gene>
    <name evidence="2" type="ORF">JZ751_027558</name>
</gene>
<dbReference type="AlphaFoldDB" id="A0A8T2NC07"/>
<name>A0A8T2NC07_9TELE</name>
<feature type="region of interest" description="Disordered" evidence="1">
    <location>
        <begin position="1"/>
        <end position="54"/>
    </location>
</feature>